<keyword evidence="10" id="KW-0560">Oxidoreductase</keyword>
<evidence type="ECO:0000256" key="14">
    <source>
        <dbReference type="ARBA" id="ARBA00047827"/>
    </source>
</evidence>
<dbReference type="Pfam" id="PF00067">
    <property type="entry name" value="p450"/>
    <property type="match status" value="2"/>
</dbReference>
<keyword evidence="9" id="KW-0492">Microsome</keyword>
<dbReference type="EMBL" id="KQ459564">
    <property type="protein sequence ID" value="KPI99688.1"/>
    <property type="molecule type" value="Genomic_DNA"/>
</dbReference>
<protein>
    <recommendedName>
        <fullName evidence="5">unspecific monooxygenase</fullName>
        <ecNumber evidence="5">1.14.14.1</ecNumber>
    </recommendedName>
</protein>
<evidence type="ECO:0000256" key="4">
    <source>
        <dbReference type="ARBA" id="ARBA00010617"/>
    </source>
</evidence>
<keyword evidence="13" id="KW-0472">Membrane</keyword>
<accession>A0A194Q2X4</accession>
<keyword evidence="12" id="KW-0503">Monooxygenase</keyword>
<dbReference type="PRINTS" id="PR00385">
    <property type="entry name" value="P450"/>
</dbReference>
<evidence type="ECO:0000256" key="8">
    <source>
        <dbReference type="ARBA" id="ARBA00022824"/>
    </source>
</evidence>
<evidence type="ECO:0000256" key="2">
    <source>
        <dbReference type="ARBA" id="ARBA00004174"/>
    </source>
</evidence>
<feature type="binding site" description="axial binding residue" evidence="15">
    <location>
        <position position="949"/>
    </location>
    <ligand>
        <name>heme</name>
        <dbReference type="ChEBI" id="CHEBI:30413"/>
    </ligand>
    <ligandPart>
        <name>Fe</name>
        <dbReference type="ChEBI" id="CHEBI:18248"/>
    </ligandPart>
</feature>
<comment type="catalytic activity">
    <reaction evidence="14">
        <text>an organic molecule + reduced [NADPH--hemoprotein reductase] + O2 = an alcohol + oxidized [NADPH--hemoprotein reductase] + H2O + H(+)</text>
        <dbReference type="Rhea" id="RHEA:17149"/>
        <dbReference type="Rhea" id="RHEA-COMP:11964"/>
        <dbReference type="Rhea" id="RHEA-COMP:11965"/>
        <dbReference type="ChEBI" id="CHEBI:15377"/>
        <dbReference type="ChEBI" id="CHEBI:15378"/>
        <dbReference type="ChEBI" id="CHEBI:15379"/>
        <dbReference type="ChEBI" id="CHEBI:30879"/>
        <dbReference type="ChEBI" id="CHEBI:57618"/>
        <dbReference type="ChEBI" id="CHEBI:58210"/>
        <dbReference type="ChEBI" id="CHEBI:142491"/>
        <dbReference type="EC" id="1.14.14.1"/>
    </reaction>
</comment>
<evidence type="ECO:0000256" key="1">
    <source>
        <dbReference type="ARBA" id="ARBA00001971"/>
    </source>
</evidence>
<dbReference type="GO" id="GO:0016712">
    <property type="term" value="F:oxidoreductase activity, acting on paired donors, with incorporation or reduction of molecular oxygen, reduced flavin or flavoprotein as one donor, and incorporation of one atom of oxygen"/>
    <property type="evidence" value="ECO:0007669"/>
    <property type="project" value="UniProtKB-EC"/>
</dbReference>
<dbReference type="CDD" id="cd11056">
    <property type="entry name" value="CYP6-like"/>
    <property type="match status" value="2"/>
</dbReference>
<evidence type="ECO:0000256" key="13">
    <source>
        <dbReference type="ARBA" id="ARBA00023136"/>
    </source>
</evidence>
<comment type="subcellular location">
    <subcellularLocation>
        <location evidence="3">Endoplasmic reticulum membrane</location>
        <topology evidence="3">Peripheral membrane protein</topology>
    </subcellularLocation>
    <subcellularLocation>
        <location evidence="2">Microsome membrane</location>
        <topology evidence="2">Peripheral membrane protein</topology>
    </subcellularLocation>
</comment>
<dbReference type="PRINTS" id="PR00463">
    <property type="entry name" value="EP450I"/>
</dbReference>
<evidence type="ECO:0000256" key="3">
    <source>
        <dbReference type="ARBA" id="ARBA00004406"/>
    </source>
</evidence>
<keyword evidence="8" id="KW-0256">Endoplasmic reticulum</keyword>
<keyword evidence="7 15" id="KW-0479">Metal-binding</keyword>
<evidence type="ECO:0000256" key="9">
    <source>
        <dbReference type="ARBA" id="ARBA00022848"/>
    </source>
</evidence>
<dbReference type="Gene3D" id="1.10.630.10">
    <property type="entry name" value="Cytochrome P450"/>
    <property type="match status" value="2"/>
</dbReference>
<dbReference type="FunFam" id="1.10.630.10:FF:000042">
    <property type="entry name" value="Cytochrome P450"/>
    <property type="match status" value="2"/>
</dbReference>
<dbReference type="PANTHER" id="PTHR24292:SF45">
    <property type="entry name" value="CYTOCHROME P450 6G1-RELATED"/>
    <property type="match status" value="1"/>
</dbReference>
<evidence type="ECO:0000256" key="12">
    <source>
        <dbReference type="ARBA" id="ARBA00023033"/>
    </source>
</evidence>
<keyword evidence="11 15" id="KW-0408">Iron</keyword>
<dbReference type="InterPro" id="IPR002401">
    <property type="entry name" value="Cyt_P450_E_grp-I"/>
</dbReference>
<comment type="similarity">
    <text evidence="4">Belongs to the cytochrome P450 family.</text>
</comment>
<dbReference type="GO" id="GO:0020037">
    <property type="term" value="F:heme binding"/>
    <property type="evidence" value="ECO:0007669"/>
    <property type="project" value="InterPro"/>
</dbReference>
<evidence type="ECO:0000256" key="10">
    <source>
        <dbReference type="ARBA" id="ARBA00023002"/>
    </source>
</evidence>
<dbReference type="InterPro" id="IPR017972">
    <property type="entry name" value="Cyt_P450_CS"/>
</dbReference>
<evidence type="ECO:0000313" key="17">
    <source>
        <dbReference type="Proteomes" id="UP000053268"/>
    </source>
</evidence>
<dbReference type="GO" id="GO:0005789">
    <property type="term" value="C:endoplasmic reticulum membrane"/>
    <property type="evidence" value="ECO:0007669"/>
    <property type="project" value="UniProtKB-SubCell"/>
</dbReference>
<dbReference type="GO" id="GO:0005506">
    <property type="term" value="F:iron ion binding"/>
    <property type="evidence" value="ECO:0007669"/>
    <property type="project" value="InterPro"/>
</dbReference>
<dbReference type="InterPro" id="IPR036396">
    <property type="entry name" value="Cyt_P450_sf"/>
</dbReference>
<dbReference type="InterPro" id="IPR001128">
    <property type="entry name" value="Cyt_P450"/>
</dbReference>
<sequence length="1006" mass="115790">MYDAFPEEKVIGVYRMTTPCLLLRDLDVIKHIMIKDFDSFVDRGVEFSKSGLGMNLFHADGDTWRVLRNRFTPIFTSGKLKNMLYLMLGRGDIFVNYINEICNKRPTELETHSLVQKYTLATISACAFGIDLDSFTPENMKTLETVDKLIFTSSYVIELDYMYPGILKKLNSSLFPKKVTDFFDGLVKTVVKLRDGMPTNRKDFMDLLLELKQQDKITGPKKQENEKEKIVELTESLIAAQAFVFYAAGYETSATTMSFLLYELAKNPDVQEKAYEEIDTTLKKYNGEMTYEMLNELKYLENIVAETLRKYPLVEPLQRNAAIDYKIPGTEVTVKKGQTVLISPFGIHNDEKYYKNPEKFDPERFNPENSKERHPCAYLPFGVGPRNCIGMRFAKLQSHVCIAKLLSNFRVTPSKKTMDRMQFDPKRPIMGPHNGVYLTFVPRKGGKRATGAPRCSTTPMGISNTRGTADALPCSFNFSILQIARSHGWQMVWGARTSGPEESLFTVPEGLQPMAVLLRRFFITKNFNYWKNIRVIGPKPVPLFGNIITSTLRRKNIAEVMQKIYLEYPEEKIVGVFRLTTPTLLIRDLEVIKHVMIKDFDSFSDRGVSFSKDGLGANLFHADTDIWRVLRNQFTPIFTSGKLKNMIHLLNDRGDKFLREVNNICLQKNEHEIHSLIQRYTMATISACAFGLDFDAMADKMEMFNKIDKIIFSLSYAREIDMLFPGILKMFNSTIFSVELRYFFEDLVKTVINERDGKPSNRKDFMDLVLELREKGEIKGARRSDEDIETTLELSDSIIAAQAFVFYAAGYETSATTMSFMLYELAKNQNIQEKLIKEIDDVLYRHNGDITYEAITDMIYMERVFDETLRKYPLVDPIQRRAQVDYTIPNTNVVIKKGQKVFVSTMGIQHDPKYYPNPEIFDPERFSPEKVKDRHPCAYMPFGIGPRNCIGMRFAKVQSRICITKLLSKFRVEPSKNTQEVMQFDPKRVLIGPKNGIYLNLISRNV</sequence>
<organism evidence="16 17">
    <name type="scientific">Papilio xuthus</name>
    <name type="common">Asian swallowtail butterfly</name>
    <dbReference type="NCBI Taxonomy" id="66420"/>
    <lineage>
        <taxon>Eukaryota</taxon>
        <taxon>Metazoa</taxon>
        <taxon>Ecdysozoa</taxon>
        <taxon>Arthropoda</taxon>
        <taxon>Hexapoda</taxon>
        <taxon>Insecta</taxon>
        <taxon>Pterygota</taxon>
        <taxon>Neoptera</taxon>
        <taxon>Endopterygota</taxon>
        <taxon>Lepidoptera</taxon>
        <taxon>Glossata</taxon>
        <taxon>Ditrysia</taxon>
        <taxon>Papilionoidea</taxon>
        <taxon>Papilionidae</taxon>
        <taxon>Papilioninae</taxon>
        <taxon>Papilio</taxon>
    </lineage>
</organism>
<dbReference type="AlphaFoldDB" id="A0A194Q2X4"/>
<evidence type="ECO:0000256" key="6">
    <source>
        <dbReference type="ARBA" id="ARBA00022617"/>
    </source>
</evidence>
<evidence type="ECO:0000313" key="16">
    <source>
        <dbReference type="EMBL" id="KPI99688.1"/>
    </source>
</evidence>
<comment type="cofactor">
    <cofactor evidence="1 15">
        <name>heme</name>
        <dbReference type="ChEBI" id="CHEBI:30413"/>
    </cofactor>
</comment>
<dbReference type="STRING" id="66420.A0A194Q2X4"/>
<evidence type="ECO:0000256" key="5">
    <source>
        <dbReference type="ARBA" id="ARBA00012109"/>
    </source>
</evidence>
<evidence type="ECO:0000256" key="7">
    <source>
        <dbReference type="ARBA" id="ARBA00022723"/>
    </source>
</evidence>
<evidence type="ECO:0000256" key="11">
    <source>
        <dbReference type="ARBA" id="ARBA00023004"/>
    </source>
</evidence>
<dbReference type="Proteomes" id="UP000053268">
    <property type="component" value="Unassembled WGS sequence"/>
</dbReference>
<keyword evidence="6 15" id="KW-0349">Heme</keyword>
<dbReference type="SUPFAM" id="SSF48264">
    <property type="entry name" value="Cytochrome P450"/>
    <property type="match status" value="2"/>
</dbReference>
<dbReference type="PROSITE" id="PS00086">
    <property type="entry name" value="CYTOCHROME_P450"/>
    <property type="match status" value="2"/>
</dbReference>
<dbReference type="EC" id="1.14.14.1" evidence="5"/>
<keyword evidence="17" id="KW-1185">Reference proteome</keyword>
<gene>
    <name evidence="16" type="ORF">RR46_02602</name>
</gene>
<proteinExistence type="inferred from homology"/>
<dbReference type="InterPro" id="IPR050476">
    <property type="entry name" value="Insect_CytP450_Detox"/>
</dbReference>
<reference evidence="16 17" key="1">
    <citation type="journal article" date="2015" name="Nat. Commun.">
        <title>Outbred genome sequencing and CRISPR/Cas9 gene editing in butterflies.</title>
        <authorList>
            <person name="Li X."/>
            <person name="Fan D."/>
            <person name="Zhang W."/>
            <person name="Liu G."/>
            <person name="Zhang L."/>
            <person name="Zhao L."/>
            <person name="Fang X."/>
            <person name="Chen L."/>
            <person name="Dong Y."/>
            <person name="Chen Y."/>
            <person name="Ding Y."/>
            <person name="Zhao R."/>
            <person name="Feng M."/>
            <person name="Zhu Y."/>
            <person name="Feng Y."/>
            <person name="Jiang X."/>
            <person name="Zhu D."/>
            <person name="Xiang H."/>
            <person name="Feng X."/>
            <person name="Li S."/>
            <person name="Wang J."/>
            <person name="Zhang G."/>
            <person name="Kronforst M.R."/>
            <person name="Wang W."/>
        </authorList>
    </citation>
    <scope>NUCLEOTIDE SEQUENCE [LARGE SCALE GENOMIC DNA]</scope>
    <source>
        <strain evidence="16">Ya'a_city_454_Px</strain>
        <tissue evidence="16">Whole body</tissue>
    </source>
</reference>
<name>A0A194Q2X4_PAPXU</name>
<evidence type="ECO:0000256" key="15">
    <source>
        <dbReference type="PIRSR" id="PIRSR602401-1"/>
    </source>
</evidence>
<dbReference type="PANTHER" id="PTHR24292">
    <property type="entry name" value="CYTOCHROME P450"/>
    <property type="match status" value="1"/>
</dbReference>